<sequence length="123" mass="13849">MNAFKSFKHPIAIDLGTRSLSIERDYEQHVVQLIKQVLFTNPGERVNLPDFGCGLRQLIFAPNSDVAASIAQVKVYQALDKWLSSVMDVDAVEIKSSNEKLYINIAYYLKTSVDKKTLNVEVS</sequence>
<keyword evidence="3" id="KW-1185">Reference proteome</keyword>
<feature type="domain" description="IraD/Gp25-like" evidence="1">
    <location>
        <begin position="25"/>
        <end position="111"/>
    </location>
</feature>
<gene>
    <name evidence="2" type="ORF">Q9312_02540</name>
</gene>
<name>A0AA51RUN1_9GAMM</name>
<dbReference type="AlphaFoldDB" id="A0AA51RUN1"/>
<dbReference type="Gene3D" id="3.10.450.40">
    <property type="match status" value="1"/>
</dbReference>
<protein>
    <submittedName>
        <fullName evidence="2">GPW/gp25 family protein</fullName>
    </submittedName>
</protein>
<reference evidence="2 3" key="1">
    <citation type="submission" date="2023-08" db="EMBL/GenBank/DDBJ databases">
        <title>Pleionea litopenaei sp. nov., isolated from stomach of juvenile Litopenaeus vannamei.</title>
        <authorList>
            <person name="Rho A.M."/>
            <person name="Hwang C.Y."/>
        </authorList>
    </citation>
    <scope>NUCLEOTIDE SEQUENCE [LARGE SCALE GENOMIC DNA]</scope>
    <source>
        <strain evidence="2 3">HL-JVS1</strain>
    </source>
</reference>
<dbReference type="RefSeq" id="WP_309202971.1">
    <property type="nucleotide sequence ID" value="NZ_CP133548.1"/>
</dbReference>
<evidence type="ECO:0000313" key="2">
    <source>
        <dbReference type="EMBL" id="WMS87814.1"/>
    </source>
</evidence>
<dbReference type="InterPro" id="IPR007048">
    <property type="entry name" value="IraD/Gp25-like"/>
</dbReference>
<evidence type="ECO:0000259" key="1">
    <source>
        <dbReference type="Pfam" id="PF04965"/>
    </source>
</evidence>
<dbReference type="Proteomes" id="UP001239782">
    <property type="component" value="Chromosome"/>
</dbReference>
<dbReference type="KEGG" id="plei:Q9312_02540"/>
<accession>A0AA51RUN1</accession>
<dbReference type="SUPFAM" id="SSF160719">
    <property type="entry name" value="gpW/gp25-like"/>
    <property type="match status" value="1"/>
</dbReference>
<organism evidence="2 3">
    <name type="scientific">Pleionea litopenaei</name>
    <dbReference type="NCBI Taxonomy" id="3070815"/>
    <lineage>
        <taxon>Bacteria</taxon>
        <taxon>Pseudomonadati</taxon>
        <taxon>Pseudomonadota</taxon>
        <taxon>Gammaproteobacteria</taxon>
        <taxon>Oceanospirillales</taxon>
        <taxon>Pleioneaceae</taxon>
        <taxon>Pleionea</taxon>
    </lineage>
</organism>
<dbReference type="EMBL" id="CP133548">
    <property type="protein sequence ID" value="WMS87814.1"/>
    <property type="molecule type" value="Genomic_DNA"/>
</dbReference>
<dbReference type="Pfam" id="PF04965">
    <property type="entry name" value="GPW_gp25"/>
    <property type="match status" value="1"/>
</dbReference>
<evidence type="ECO:0000313" key="3">
    <source>
        <dbReference type="Proteomes" id="UP001239782"/>
    </source>
</evidence>
<proteinExistence type="predicted"/>